<evidence type="ECO:0000313" key="9">
    <source>
        <dbReference type="EMBL" id="EKF73119.1"/>
    </source>
</evidence>
<feature type="chain" id="PRO_5003947747" evidence="8">
    <location>
        <begin position="26"/>
        <end position="452"/>
    </location>
</feature>
<evidence type="ECO:0000256" key="5">
    <source>
        <dbReference type="ARBA" id="ARBA00022729"/>
    </source>
</evidence>
<organism evidence="9 10">
    <name type="scientific">Alcanivorax hongdengensis A-11-3</name>
    <dbReference type="NCBI Taxonomy" id="1177179"/>
    <lineage>
        <taxon>Bacteria</taxon>
        <taxon>Pseudomonadati</taxon>
        <taxon>Pseudomonadota</taxon>
        <taxon>Gammaproteobacteria</taxon>
        <taxon>Oceanospirillales</taxon>
        <taxon>Alcanivoracaceae</taxon>
        <taxon>Alcanivorax</taxon>
    </lineage>
</organism>
<dbReference type="GO" id="GO:0015483">
    <property type="term" value="F:long-chain fatty acid transporting porin activity"/>
    <property type="evidence" value="ECO:0007669"/>
    <property type="project" value="TreeGrafter"/>
</dbReference>
<keyword evidence="4" id="KW-0812">Transmembrane</keyword>
<keyword evidence="7" id="KW-0998">Cell outer membrane</keyword>
<keyword evidence="10" id="KW-1185">Reference proteome</keyword>
<accession>L0W827</accession>
<evidence type="ECO:0000256" key="6">
    <source>
        <dbReference type="ARBA" id="ARBA00023136"/>
    </source>
</evidence>
<evidence type="ECO:0000256" key="8">
    <source>
        <dbReference type="SAM" id="SignalP"/>
    </source>
</evidence>
<comment type="subcellular location">
    <subcellularLocation>
        <location evidence="1">Cell outer membrane</location>
        <topology evidence="1">Multi-pass membrane protein</topology>
    </subcellularLocation>
</comment>
<protein>
    <submittedName>
        <fullName evidence="9">Aromatic hydrocarbon degradation membrane protein</fullName>
    </submittedName>
</protein>
<dbReference type="STRING" id="1177179.A11A3_15237"/>
<dbReference type="PANTHER" id="PTHR35093">
    <property type="entry name" value="OUTER MEMBRANE PROTEIN NMB0088-RELATED"/>
    <property type="match status" value="1"/>
</dbReference>
<sequence length="452" mass="48812">MTLKTLSRWGAAALLASTLSTPALAAMGNTASTYGLLPTDVASAQALSLFNTQASALYYNPAYLTRDSRGELTIGLLHGEQELRATSQGNPNGGAAPVIRDGDVLNDTPSQQQIIALKTDLTNITKFDHPLYFAIIAGVEKFGEEMLAFKSTTAEEGQFFNYGRQPLFLNLGGGTELMNGITAGASAHISLRSQATLVASADLAGNTQYEKLNVAAKPVIRPVLSMNFEWGKVFCGHNDGCGILGDLETAIAFRGHTQARTSVESNITIPGTVPSPGITLLIDTLDSYQPDIFSAGLLYHFSDNFRVALAVEQQNWQDLEEKLAKDTIKDQANVELKNIVVPRIGAEWKVNKSIILTAGAAWQESPLESIQTPDVNYLDSDKAIFGVGGSWIIQNPPILAYPLRLDFGYQFQKLDKRDFELTTTRPGVTNPYEVVTADGEANVFSGAVTIKF</sequence>
<evidence type="ECO:0000313" key="10">
    <source>
        <dbReference type="Proteomes" id="UP000010164"/>
    </source>
</evidence>
<dbReference type="RefSeq" id="WP_008930217.1">
    <property type="nucleotide sequence ID" value="NZ_AMRJ01000034.1"/>
</dbReference>
<comment type="caution">
    <text evidence="9">The sequence shown here is derived from an EMBL/GenBank/DDBJ whole genome shotgun (WGS) entry which is preliminary data.</text>
</comment>
<dbReference type="InterPro" id="IPR005017">
    <property type="entry name" value="OMPP1/FadL/TodX"/>
</dbReference>
<evidence type="ECO:0000256" key="1">
    <source>
        <dbReference type="ARBA" id="ARBA00004571"/>
    </source>
</evidence>
<comment type="similarity">
    <text evidence="2">Belongs to the OmpP1/FadL family.</text>
</comment>
<dbReference type="eggNOG" id="COG2067">
    <property type="taxonomic scope" value="Bacteria"/>
</dbReference>
<evidence type="ECO:0000256" key="3">
    <source>
        <dbReference type="ARBA" id="ARBA00022452"/>
    </source>
</evidence>
<proteinExistence type="inferred from homology"/>
<dbReference type="SUPFAM" id="SSF56935">
    <property type="entry name" value="Porins"/>
    <property type="match status" value="1"/>
</dbReference>
<dbReference type="AlphaFoldDB" id="L0W827"/>
<dbReference type="Pfam" id="PF03349">
    <property type="entry name" value="Toluene_X"/>
    <property type="match status" value="1"/>
</dbReference>
<dbReference type="PANTHER" id="PTHR35093:SF8">
    <property type="entry name" value="OUTER MEMBRANE PROTEIN NMB0088-RELATED"/>
    <property type="match status" value="1"/>
</dbReference>
<dbReference type="GO" id="GO:0009279">
    <property type="term" value="C:cell outer membrane"/>
    <property type="evidence" value="ECO:0007669"/>
    <property type="project" value="UniProtKB-SubCell"/>
</dbReference>
<name>L0W827_9GAMM</name>
<evidence type="ECO:0000256" key="7">
    <source>
        <dbReference type="ARBA" id="ARBA00023237"/>
    </source>
</evidence>
<keyword evidence="5 8" id="KW-0732">Signal</keyword>
<reference evidence="9 10" key="1">
    <citation type="journal article" date="2012" name="J. Bacteriol.">
        <title>Genome Sequence of the Alkane-Degrading Bacterium Alcanivorax hongdengensis Type Strain A-11-3.</title>
        <authorList>
            <person name="Lai Q."/>
            <person name="Shao Z."/>
        </authorList>
    </citation>
    <scope>NUCLEOTIDE SEQUENCE [LARGE SCALE GENOMIC DNA]</scope>
    <source>
        <strain evidence="9 10">A-11-3</strain>
    </source>
</reference>
<evidence type="ECO:0000256" key="4">
    <source>
        <dbReference type="ARBA" id="ARBA00022692"/>
    </source>
</evidence>
<dbReference type="Gene3D" id="2.40.160.60">
    <property type="entry name" value="Outer membrane protein transport protein (OMPP1/FadL/TodX)"/>
    <property type="match status" value="1"/>
</dbReference>
<dbReference type="PATRIC" id="fig|1177179.3.peg.2998"/>
<keyword evidence="3" id="KW-1134">Transmembrane beta strand</keyword>
<dbReference type="Proteomes" id="UP000010164">
    <property type="component" value="Unassembled WGS sequence"/>
</dbReference>
<feature type="signal peptide" evidence="8">
    <location>
        <begin position="1"/>
        <end position="25"/>
    </location>
</feature>
<dbReference type="EMBL" id="AMRJ01000034">
    <property type="protein sequence ID" value="EKF73119.1"/>
    <property type="molecule type" value="Genomic_DNA"/>
</dbReference>
<keyword evidence="6" id="KW-0472">Membrane</keyword>
<dbReference type="OrthoDB" id="6079686at2"/>
<gene>
    <name evidence="9" type="ORF">A11A3_15237</name>
</gene>
<evidence type="ECO:0000256" key="2">
    <source>
        <dbReference type="ARBA" id="ARBA00008163"/>
    </source>
</evidence>